<dbReference type="EMBL" id="CAXDID020000012">
    <property type="protein sequence ID" value="CAL5980679.1"/>
    <property type="molecule type" value="Genomic_DNA"/>
</dbReference>
<comment type="caution">
    <text evidence="2">The sequence shown here is derived from an EMBL/GenBank/DDBJ whole genome shotgun (WGS) entry which is preliminary data.</text>
</comment>
<keyword evidence="4" id="KW-1185">Reference proteome</keyword>
<evidence type="ECO:0000256" key="1">
    <source>
        <dbReference type="SAM" id="Coils"/>
    </source>
</evidence>
<dbReference type="EMBL" id="CATOUU010000279">
    <property type="protein sequence ID" value="CAI9923381.1"/>
    <property type="molecule type" value="Genomic_DNA"/>
</dbReference>
<organism evidence="2">
    <name type="scientific">Hexamita inflata</name>
    <dbReference type="NCBI Taxonomy" id="28002"/>
    <lineage>
        <taxon>Eukaryota</taxon>
        <taxon>Metamonada</taxon>
        <taxon>Diplomonadida</taxon>
        <taxon>Hexamitidae</taxon>
        <taxon>Hexamitinae</taxon>
        <taxon>Hexamita</taxon>
    </lineage>
</organism>
<dbReference type="Proteomes" id="UP001642409">
    <property type="component" value="Unassembled WGS sequence"/>
</dbReference>
<reference evidence="3 4" key="2">
    <citation type="submission" date="2024-07" db="EMBL/GenBank/DDBJ databases">
        <authorList>
            <person name="Akdeniz Z."/>
        </authorList>
    </citation>
    <scope>NUCLEOTIDE SEQUENCE [LARGE SCALE GENOMIC DNA]</scope>
</reference>
<sequence length="345" mass="40339">MFVHKFRPDLDLFGLIFNNQFVIRNTTKLYAQYDLNIKFECREHLMQHLNAVLYQGQLYLKYGSAILVLNDVQMQLHEFNGKNTNLVSVTKSETQTLNIEGENDIFALFSLNDKMYLRENKQLNVLENNSFNFVKNLDGFCFQFCNHVYVFDAFNGKENINLYKLKDNLETQLIFHFDALDSISLGNSGVIIFLNQTTIFFVEMISSRVVEQPYKEEFNFMKIGEQLILGEIGLQLKKEILIEIFGEEFPNQLKQCYNSYIQDQINNYPIYSQNCNSLLTFSVLYQYFSDLDLERKNKISQNLTTLTNKIRKQEETMSNILEMASQLLNQAVSQLELLSSVEVCQ</sequence>
<accession>A0AA86TNY4</accession>
<reference evidence="2" key="1">
    <citation type="submission" date="2023-06" db="EMBL/GenBank/DDBJ databases">
        <authorList>
            <person name="Kurt Z."/>
        </authorList>
    </citation>
    <scope>NUCLEOTIDE SEQUENCE</scope>
</reference>
<evidence type="ECO:0000313" key="2">
    <source>
        <dbReference type="EMBL" id="CAI9923381.1"/>
    </source>
</evidence>
<feature type="coiled-coil region" evidence="1">
    <location>
        <begin position="296"/>
        <end position="330"/>
    </location>
</feature>
<dbReference type="AlphaFoldDB" id="A0AA86TNY4"/>
<protein>
    <submittedName>
        <fullName evidence="2">Uncharacterized protein</fullName>
    </submittedName>
</protein>
<proteinExistence type="predicted"/>
<evidence type="ECO:0000313" key="3">
    <source>
        <dbReference type="EMBL" id="CAL5980679.1"/>
    </source>
</evidence>
<keyword evidence="1" id="KW-0175">Coiled coil</keyword>
<gene>
    <name evidence="2" type="ORF">HINF_LOCUS11026</name>
    <name evidence="3" type="ORF">HINF_LOCUS6293</name>
</gene>
<evidence type="ECO:0000313" key="4">
    <source>
        <dbReference type="Proteomes" id="UP001642409"/>
    </source>
</evidence>
<name>A0AA86TNY4_9EUKA</name>